<evidence type="ECO:0000313" key="1">
    <source>
        <dbReference type="EMBL" id="MEJ7138060.1"/>
    </source>
</evidence>
<comment type="caution">
    <text evidence="1">The sequence shown here is derived from an EMBL/GenBank/DDBJ whole genome shotgun (WGS) entry which is preliminary data.</text>
</comment>
<dbReference type="EMBL" id="JAWDIE010000008">
    <property type="protein sequence ID" value="MEJ7138060.1"/>
    <property type="molecule type" value="Genomic_DNA"/>
</dbReference>
<proteinExistence type="predicted"/>
<gene>
    <name evidence="1" type="ORF">RV045_06400</name>
</gene>
<keyword evidence="2" id="KW-1185">Reference proteome</keyword>
<sequence>MTLTELRYIVAVARELHFGRAAEACDVSQPTLSVGIKKLEDELGCRIFERGTGEVHLTTVGRRIVDQALVVLEQSTVIHELARDADTELASAVHLGAIFTIAPYLLPHILPQLRRVAPGMRWLIQENYTSRLLEQVRSGELDCAIVAEPIDAAHLSVSPLYDEALFVALPSAHPLAQRGTPVHPADIRDDPMLLLGSGHCFREHVLAVSPEFSPLVSERRGIRHNFEGTSLETIRYMVASGLGITLMPALALAADPRADVVYLPFAGMTPKRRVVLICRKSFNRMPVLERIRQALRQEAHAGLELLD</sequence>
<accession>A0ACC6P1I9</accession>
<reference evidence="1" key="1">
    <citation type="submission" date="2023-10" db="EMBL/GenBank/DDBJ databases">
        <title>Amphibacter perezi, gen. nov., sp. nov. a novel taxa of the family Comamonadaceae, class Betaproteobacteria isolated from the skin microbiota of Pelophylax perezi from different populations.</title>
        <authorList>
            <person name="Costa S."/>
            <person name="Proenca D.N."/>
            <person name="Lopes I."/>
            <person name="Morais P.V."/>
        </authorList>
    </citation>
    <scope>NUCLEOTIDE SEQUENCE</scope>
    <source>
        <strain evidence="1">SL12-8</strain>
    </source>
</reference>
<evidence type="ECO:0000313" key="2">
    <source>
        <dbReference type="Proteomes" id="UP001364695"/>
    </source>
</evidence>
<dbReference type="Proteomes" id="UP001364695">
    <property type="component" value="Unassembled WGS sequence"/>
</dbReference>
<protein>
    <submittedName>
        <fullName evidence="1">LysR substrate-binding domain-containing protein</fullName>
    </submittedName>
</protein>
<name>A0ACC6P1I9_9BURK</name>
<organism evidence="1 2">
    <name type="scientific">Amphibiibacter pelophylacis</name>
    <dbReference type="NCBI Taxonomy" id="1799477"/>
    <lineage>
        <taxon>Bacteria</taxon>
        <taxon>Pseudomonadati</taxon>
        <taxon>Pseudomonadota</taxon>
        <taxon>Betaproteobacteria</taxon>
        <taxon>Burkholderiales</taxon>
        <taxon>Sphaerotilaceae</taxon>
        <taxon>Amphibiibacter</taxon>
    </lineage>
</organism>